<dbReference type="EMBL" id="CP000386">
    <property type="protein sequence ID" value="ABG03530.1"/>
    <property type="molecule type" value="Genomic_DNA"/>
</dbReference>
<sequence length="87" mass="9086">MRRGRASPLSLGPAPSSLLQKRPVVEPLEEVCDLALGREPAEEALLEEPGALLLQGREHPASPPSGGSIFPGRPPGETSPTCSRAPL</sequence>
<protein>
    <submittedName>
        <fullName evidence="2">Uncharacterized protein</fullName>
    </submittedName>
</protein>
<organism evidence="2 3">
    <name type="scientific">Rubrobacter xylanophilus (strain DSM 9941 / JCM 11954 / NBRC 16129 / PRD-1)</name>
    <dbReference type="NCBI Taxonomy" id="266117"/>
    <lineage>
        <taxon>Bacteria</taxon>
        <taxon>Bacillati</taxon>
        <taxon>Actinomycetota</taxon>
        <taxon>Rubrobacteria</taxon>
        <taxon>Rubrobacterales</taxon>
        <taxon>Rubrobacteraceae</taxon>
        <taxon>Rubrobacter</taxon>
    </lineage>
</organism>
<gene>
    <name evidence="2" type="ordered locus">Rxyl_0556</name>
</gene>
<name>Q1AYJ8_RUBXD</name>
<feature type="region of interest" description="Disordered" evidence="1">
    <location>
        <begin position="1"/>
        <end position="21"/>
    </location>
</feature>
<dbReference type="Proteomes" id="UP000006637">
    <property type="component" value="Chromosome"/>
</dbReference>
<keyword evidence="3" id="KW-1185">Reference proteome</keyword>
<proteinExistence type="predicted"/>
<accession>Q1AYJ8</accession>
<feature type="region of interest" description="Disordered" evidence="1">
    <location>
        <begin position="47"/>
        <end position="87"/>
    </location>
</feature>
<dbReference type="HOGENOM" id="CLU_2481393_0_0_11"/>
<feature type="compositionally biased region" description="Polar residues" evidence="1">
    <location>
        <begin position="78"/>
        <end position="87"/>
    </location>
</feature>
<evidence type="ECO:0000313" key="2">
    <source>
        <dbReference type="EMBL" id="ABG03530.1"/>
    </source>
</evidence>
<feature type="compositionally biased region" description="Low complexity" evidence="1">
    <location>
        <begin position="1"/>
        <end position="19"/>
    </location>
</feature>
<evidence type="ECO:0000256" key="1">
    <source>
        <dbReference type="SAM" id="MobiDB-lite"/>
    </source>
</evidence>
<dbReference type="AlphaFoldDB" id="Q1AYJ8"/>
<dbReference type="KEGG" id="rxy:Rxyl_0556"/>
<evidence type="ECO:0000313" key="3">
    <source>
        <dbReference type="Proteomes" id="UP000006637"/>
    </source>
</evidence>
<reference evidence="2 3" key="1">
    <citation type="submission" date="2006-06" db="EMBL/GenBank/DDBJ databases">
        <title>Complete sequence of Rubrobacter xylanophilus DSM 9941.</title>
        <authorList>
            <consortium name="US DOE Joint Genome Institute"/>
            <person name="Copeland A."/>
            <person name="Lucas S."/>
            <person name="Lapidus A."/>
            <person name="Barry K."/>
            <person name="Detter J.C."/>
            <person name="Glavina del Rio T."/>
            <person name="Hammon N."/>
            <person name="Israni S."/>
            <person name="Dalin E."/>
            <person name="Tice H."/>
            <person name="Pitluck S."/>
            <person name="Munk A.C."/>
            <person name="Brettin T."/>
            <person name="Bruce D."/>
            <person name="Han C."/>
            <person name="Tapia R."/>
            <person name="Gilna P."/>
            <person name="Schmutz J."/>
            <person name="Larimer F."/>
            <person name="Land M."/>
            <person name="Hauser L."/>
            <person name="Kyrpides N."/>
            <person name="Lykidis A."/>
            <person name="da Costa M.S."/>
            <person name="Rainey F.A."/>
            <person name="Empadinhas N."/>
            <person name="Jolivet E."/>
            <person name="Battista J.R."/>
            <person name="Richardson P."/>
        </authorList>
    </citation>
    <scope>NUCLEOTIDE SEQUENCE [LARGE SCALE GENOMIC DNA]</scope>
    <source>
        <strain evidence="3">DSM 9941 / JCM 11954 / NBRC 16129 / PRD-1</strain>
    </source>
</reference>